<evidence type="ECO:0000259" key="16">
    <source>
        <dbReference type="PROSITE" id="PS50011"/>
    </source>
</evidence>
<dbReference type="InterPro" id="IPR018488">
    <property type="entry name" value="cNMP-bd_CS"/>
</dbReference>
<feature type="binding site" evidence="14">
    <location>
        <position position="479"/>
    </location>
    <ligand>
        <name>ATP</name>
        <dbReference type="ChEBI" id="CHEBI:30616"/>
    </ligand>
</feature>
<feature type="domain" description="Protein kinase" evidence="16">
    <location>
        <begin position="449"/>
        <end position="709"/>
    </location>
</feature>
<dbReference type="InterPro" id="IPR008271">
    <property type="entry name" value="Ser/Thr_kinase_AS"/>
</dbReference>
<dbReference type="EC" id="2.7.11.12" evidence="2 12"/>
<dbReference type="FunFam" id="2.60.120.10:FF:000072">
    <property type="entry name" value="cGMP-dependent protein kinase"/>
    <property type="match status" value="1"/>
</dbReference>
<dbReference type="PROSITE" id="PS50042">
    <property type="entry name" value="CNMP_BINDING_3"/>
    <property type="match status" value="2"/>
</dbReference>
<comment type="similarity">
    <text evidence="1 12">Belongs to the protein kinase superfamily. AGC Ser/Thr protein kinase family. cGMP subfamily.</text>
</comment>
<dbReference type="CDD" id="cd05572">
    <property type="entry name" value="STKc_cGK"/>
    <property type="match status" value="1"/>
</dbReference>
<comment type="catalytic activity">
    <reaction evidence="11">
        <text>L-seryl-[protein] + ATP = O-phospho-L-seryl-[protein] + ADP + H(+)</text>
        <dbReference type="Rhea" id="RHEA:17989"/>
        <dbReference type="Rhea" id="RHEA-COMP:9863"/>
        <dbReference type="Rhea" id="RHEA-COMP:11604"/>
        <dbReference type="ChEBI" id="CHEBI:15378"/>
        <dbReference type="ChEBI" id="CHEBI:29999"/>
        <dbReference type="ChEBI" id="CHEBI:30616"/>
        <dbReference type="ChEBI" id="CHEBI:83421"/>
        <dbReference type="ChEBI" id="CHEBI:456216"/>
        <dbReference type="EC" id="2.7.11.12"/>
    </reaction>
</comment>
<dbReference type="InterPro" id="IPR000595">
    <property type="entry name" value="cNMP-bd_dom"/>
</dbReference>
<dbReference type="SUPFAM" id="SSF56112">
    <property type="entry name" value="Protein kinase-like (PK-like)"/>
    <property type="match status" value="1"/>
</dbReference>
<dbReference type="InterPro" id="IPR035014">
    <property type="entry name" value="STKc_cGK"/>
</dbReference>
<evidence type="ECO:0000256" key="14">
    <source>
        <dbReference type="PIRSR" id="PIRSR000559-2"/>
    </source>
</evidence>
<keyword evidence="9 12" id="KW-0142">cGMP-binding</keyword>
<dbReference type="SMART" id="SM00100">
    <property type="entry name" value="cNMP"/>
    <property type="match status" value="2"/>
</dbReference>
<evidence type="ECO:0000259" key="17">
    <source>
        <dbReference type="PROSITE" id="PS50042"/>
    </source>
</evidence>
<keyword evidence="7 12" id="KW-0418">Kinase</keyword>
<dbReference type="FunFam" id="1.10.510.10:FF:000210">
    <property type="entry name" value="Non-specific serine/threonine protein kinase"/>
    <property type="match status" value="1"/>
</dbReference>
<feature type="active site" description="Proton acceptor" evidence="13">
    <location>
        <position position="573"/>
    </location>
</feature>
<dbReference type="InterPro" id="IPR014710">
    <property type="entry name" value="RmlC-like_jellyroll"/>
</dbReference>
<evidence type="ECO:0000256" key="9">
    <source>
        <dbReference type="ARBA" id="ARBA00022992"/>
    </source>
</evidence>
<feature type="domain" description="Cyclic nucleotide-binding" evidence="17">
    <location>
        <begin position="179"/>
        <end position="294"/>
    </location>
</feature>
<evidence type="ECO:0000256" key="15">
    <source>
        <dbReference type="SAM" id="MobiDB-lite"/>
    </source>
</evidence>
<dbReference type="Pfam" id="PF00069">
    <property type="entry name" value="Pkinase"/>
    <property type="match status" value="1"/>
</dbReference>
<dbReference type="Gene3D" id="2.60.120.10">
    <property type="entry name" value="Jelly Rolls"/>
    <property type="match status" value="2"/>
</dbReference>
<evidence type="ECO:0000256" key="5">
    <source>
        <dbReference type="ARBA" id="ARBA00022679"/>
    </source>
</evidence>
<dbReference type="PANTHER" id="PTHR24353:SF111">
    <property type="match status" value="1"/>
</dbReference>
<feature type="compositionally biased region" description="Acidic residues" evidence="15">
    <location>
        <begin position="743"/>
        <end position="760"/>
    </location>
</feature>
<dbReference type="GO" id="GO:0005524">
    <property type="term" value="F:ATP binding"/>
    <property type="evidence" value="ECO:0007669"/>
    <property type="project" value="UniProtKB-KW"/>
</dbReference>
<evidence type="ECO:0000256" key="11">
    <source>
        <dbReference type="ARBA" id="ARBA00047462"/>
    </source>
</evidence>
<evidence type="ECO:0000256" key="3">
    <source>
        <dbReference type="ARBA" id="ARBA00022527"/>
    </source>
</evidence>
<dbReference type="PROSITE" id="PS00889">
    <property type="entry name" value="CNMP_BINDING_2"/>
    <property type="match status" value="2"/>
</dbReference>
<dbReference type="Gene3D" id="3.30.200.20">
    <property type="entry name" value="Phosphorylase Kinase, domain 1"/>
    <property type="match status" value="1"/>
</dbReference>
<keyword evidence="8 12" id="KW-0067">ATP-binding</keyword>
<dbReference type="AlphaFoldDB" id="A0A915C3U8"/>
<dbReference type="PROSITE" id="PS51285">
    <property type="entry name" value="AGC_KINASE_CTER"/>
    <property type="match status" value="1"/>
</dbReference>
<dbReference type="Proteomes" id="UP000887569">
    <property type="component" value="Unplaced"/>
</dbReference>
<keyword evidence="19" id="KW-1185">Reference proteome</keyword>
<dbReference type="InterPro" id="IPR000719">
    <property type="entry name" value="Prot_kinase_dom"/>
</dbReference>
<evidence type="ECO:0000256" key="10">
    <source>
        <dbReference type="ARBA" id="ARBA00047298"/>
    </source>
</evidence>
<dbReference type="Pfam" id="PF00027">
    <property type="entry name" value="cNMP_binding"/>
    <property type="match status" value="2"/>
</dbReference>
<evidence type="ECO:0000256" key="13">
    <source>
        <dbReference type="PIRSR" id="PIRSR000559-1"/>
    </source>
</evidence>
<dbReference type="SUPFAM" id="SSF51206">
    <property type="entry name" value="cAMP-binding domain-like"/>
    <property type="match status" value="2"/>
</dbReference>
<evidence type="ECO:0000256" key="2">
    <source>
        <dbReference type="ARBA" id="ARBA00012428"/>
    </source>
</evidence>
<evidence type="ECO:0000256" key="8">
    <source>
        <dbReference type="ARBA" id="ARBA00022840"/>
    </source>
</evidence>
<keyword evidence="5 12" id="KW-0808">Transferase</keyword>
<dbReference type="CDD" id="cd00038">
    <property type="entry name" value="CAP_ED"/>
    <property type="match status" value="2"/>
</dbReference>
<dbReference type="PROSITE" id="PS00108">
    <property type="entry name" value="PROTEIN_KINASE_ST"/>
    <property type="match status" value="1"/>
</dbReference>
<keyword evidence="3 12" id="KW-0723">Serine/threonine-protein kinase</keyword>
<dbReference type="InterPro" id="IPR000961">
    <property type="entry name" value="AGC-kinase_C"/>
</dbReference>
<protein>
    <recommendedName>
        <fullName evidence="2 12">cGMP-dependent protein kinase</fullName>
        <ecNumber evidence="2 12">2.7.11.12</ecNumber>
    </recommendedName>
</protein>
<proteinExistence type="inferred from homology"/>
<dbReference type="PRINTS" id="PR00104">
    <property type="entry name" value="CGMPKINASE"/>
</dbReference>
<dbReference type="PROSITE" id="PS00888">
    <property type="entry name" value="CNMP_BINDING_1"/>
    <property type="match status" value="2"/>
</dbReference>
<sequence length="760" mass="86895">LKIEKLLLFQAEINKWQLFSHRRFPRRIRNTLSEIPSKCIHYRLIKVKVGSRMFDVSEIQLMIPRLEDVIRKKDEDLRLQQDVLDLQQKRIVELDASVKLFKAECDKLRCVLAQKANLNCLSESHNEDDSAKMPSPRPKKVAVSAEPTTVLQKKVVLKHYSKSAGSKQLIRDAIEKNDFLRCMAKEQIIELVECMYEKRINKDQWIINEGEPGYRLFVVSDGRVRISKEGVTLSVLKPPVVIGELAMLYNCERTASVQAVTDVTLWVLERAVYKAITTRIGMERHSEMMAFLQKVSLLKPLDEDRISKVADALDQDYYPGSSYIVREGERGDTFFIINNGQVRVTQRVDGEEEPREIRVLSKGDYFGEKALLGEEVRTASVIAMDPGVEVLTLDRDSFNRLIGHLDSFTRDYIDGAPQIPLTRSNSLASGKLSKYGKENEFANLQLHQLQRLVTLGVGGFGRVDLVCVDGDESRTYALKAVGKQHVVDMRQQEHIFSERNIMVQAQSQFIIRMYRTFRDTRYVYMLLEACLGGELWTLLRTQKYFNDESARFYVACVVEAFDYLHQRHIAYRDLKPENCLLDERGYLKLIDLGFAKKLEKGRKTWTFCGTPEYVAPEIILNKGHDIAVDYWALGIYVCELVLGRPPFQASDPMKTYTLILKGIRGLDIPNKRVSKAAASLIKKLCRENPSDRIGSGSGGIADIRKHKWFSGFDWDGLRAGSVYPPVRPIVESPTDSSNFDVYSPEEEEAPEEFSGWDEGF</sequence>
<accession>A0A915C3U8</accession>
<dbReference type="PIRSF" id="PIRSF000559">
    <property type="entry name" value="cGMP-dep_kinase"/>
    <property type="match status" value="1"/>
</dbReference>
<dbReference type="Gene3D" id="1.10.510.10">
    <property type="entry name" value="Transferase(Phosphotransferase) domain 1"/>
    <property type="match status" value="1"/>
</dbReference>
<organism evidence="19 20">
    <name type="scientific">Parascaris univalens</name>
    <name type="common">Nematode worm</name>
    <dbReference type="NCBI Taxonomy" id="6257"/>
    <lineage>
        <taxon>Eukaryota</taxon>
        <taxon>Metazoa</taxon>
        <taxon>Ecdysozoa</taxon>
        <taxon>Nematoda</taxon>
        <taxon>Chromadorea</taxon>
        <taxon>Rhabditida</taxon>
        <taxon>Spirurina</taxon>
        <taxon>Ascaridomorpha</taxon>
        <taxon>Ascaridoidea</taxon>
        <taxon>Ascarididae</taxon>
        <taxon>Parascaris</taxon>
    </lineage>
</organism>
<dbReference type="SMART" id="SM00133">
    <property type="entry name" value="S_TK_X"/>
    <property type="match status" value="1"/>
</dbReference>
<dbReference type="GO" id="GO:0030553">
    <property type="term" value="F:cGMP binding"/>
    <property type="evidence" value="ECO:0007669"/>
    <property type="project" value="UniProtKB-KW"/>
</dbReference>
<dbReference type="FunFam" id="2.60.120.10:FF:000064">
    <property type="entry name" value="cGMP-dependent protein kinase, isozyme"/>
    <property type="match status" value="1"/>
</dbReference>
<evidence type="ECO:0000259" key="18">
    <source>
        <dbReference type="PROSITE" id="PS51285"/>
    </source>
</evidence>
<dbReference type="SMART" id="SM00220">
    <property type="entry name" value="S_TKc"/>
    <property type="match status" value="1"/>
</dbReference>
<evidence type="ECO:0000256" key="4">
    <source>
        <dbReference type="ARBA" id="ARBA00022535"/>
    </source>
</evidence>
<dbReference type="InterPro" id="IPR011009">
    <property type="entry name" value="Kinase-like_dom_sf"/>
</dbReference>
<keyword evidence="6 12" id="KW-0547">Nucleotide-binding</keyword>
<dbReference type="PROSITE" id="PS50011">
    <property type="entry name" value="PROTEIN_KINASE_DOM"/>
    <property type="match status" value="1"/>
</dbReference>
<feature type="binding site" evidence="14">
    <location>
        <begin position="455"/>
        <end position="463"/>
    </location>
    <ligand>
        <name>ATP</name>
        <dbReference type="ChEBI" id="CHEBI:30616"/>
    </ligand>
</feature>
<dbReference type="GO" id="GO:0004692">
    <property type="term" value="F:cGMP-dependent protein kinase activity"/>
    <property type="evidence" value="ECO:0007669"/>
    <property type="project" value="UniProtKB-EC"/>
</dbReference>
<feature type="domain" description="AGC-kinase C-terminal" evidence="18">
    <location>
        <begin position="710"/>
        <end position="760"/>
    </location>
</feature>
<evidence type="ECO:0000313" key="20">
    <source>
        <dbReference type="WBParaSite" id="PgR080_g025_t02"/>
    </source>
</evidence>
<feature type="domain" description="Cyclic nucleotide-binding" evidence="17">
    <location>
        <begin position="297"/>
        <end position="403"/>
    </location>
</feature>
<evidence type="ECO:0000256" key="1">
    <source>
        <dbReference type="ARBA" id="ARBA00006352"/>
    </source>
</evidence>
<evidence type="ECO:0000313" key="19">
    <source>
        <dbReference type="Proteomes" id="UP000887569"/>
    </source>
</evidence>
<dbReference type="GO" id="GO:0005737">
    <property type="term" value="C:cytoplasm"/>
    <property type="evidence" value="ECO:0007669"/>
    <property type="project" value="UniProtKB-ARBA"/>
</dbReference>
<evidence type="ECO:0000256" key="6">
    <source>
        <dbReference type="ARBA" id="ARBA00022741"/>
    </source>
</evidence>
<reference evidence="20" key="1">
    <citation type="submission" date="2022-11" db="UniProtKB">
        <authorList>
            <consortium name="WormBaseParasite"/>
        </authorList>
    </citation>
    <scope>IDENTIFICATION</scope>
</reference>
<name>A0A915C3U8_PARUN</name>
<keyword evidence="4 12" id="KW-0140">cGMP</keyword>
<evidence type="ECO:0000256" key="7">
    <source>
        <dbReference type="ARBA" id="ARBA00022777"/>
    </source>
</evidence>
<evidence type="ECO:0000256" key="12">
    <source>
        <dbReference type="PIRNR" id="PIRNR000559"/>
    </source>
</evidence>
<dbReference type="InterPro" id="IPR002374">
    <property type="entry name" value="cGMP_dep_kinase"/>
</dbReference>
<dbReference type="InterPro" id="IPR018490">
    <property type="entry name" value="cNMP-bd_dom_sf"/>
</dbReference>
<feature type="region of interest" description="Disordered" evidence="15">
    <location>
        <begin position="731"/>
        <end position="760"/>
    </location>
</feature>
<dbReference type="WBParaSite" id="PgR080_g025_t02">
    <property type="protein sequence ID" value="PgR080_g025_t02"/>
    <property type="gene ID" value="PgR080_g025"/>
</dbReference>
<dbReference type="PANTHER" id="PTHR24353">
    <property type="entry name" value="CYCLIC NUCLEOTIDE-DEPENDENT PROTEIN KINASE"/>
    <property type="match status" value="1"/>
</dbReference>
<comment type="catalytic activity">
    <reaction evidence="10 12">
        <text>L-threonyl-[protein] + ATP = O-phospho-L-threonyl-[protein] + ADP + H(+)</text>
        <dbReference type="Rhea" id="RHEA:46608"/>
        <dbReference type="Rhea" id="RHEA-COMP:11060"/>
        <dbReference type="Rhea" id="RHEA-COMP:11605"/>
        <dbReference type="ChEBI" id="CHEBI:15378"/>
        <dbReference type="ChEBI" id="CHEBI:30013"/>
        <dbReference type="ChEBI" id="CHEBI:30616"/>
        <dbReference type="ChEBI" id="CHEBI:61977"/>
        <dbReference type="ChEBI" id="CHEBI:456216"/>
        <dbReference type="EC" id="2.7.11.12"/>
    </reaction>
</comment>